<dbReference type="KEGG" id="fcy:FRACYDRAFT_277240"/>
<evidence type="ECO:0000313" key="2">
    <source>
        <dbReference type="Proteomes" id="UP000095751"/>
    </source>
</evidence>
<protein>
    <submittedName>
        <fullName evidence="1">Uncharacterized protein</fullName>
    </submittedName>
</protein>
<sequence length="101" mass="10929">MGLTTVVVGGSLGFAAQCISNAIQKIPTSRQPWMHVLCTVGGAYGATKWVSAKEDLLADVNEIRAYKGLPPMVGTRTFFPFVPPTHLSADDHDYNFSSSKR</sequence>
<dbReference type="Proteomes" id="UP000095751">
    <property type="component" value="Unassembled WGS sequence"/>
</dbReference>
<keyword evidence="2" id="KW-1185">Reference proteome</keyword>
<dbReference type="AlphaFoldDB" id="A0A1E7EW66"/>
<reference evidence="1 2" key="1">
    <citation type="submission" date="2016-09" db="EMBL/GenBank/DDBJ databases">
        <title>Extensive genetic diversity and differential bi-allelic expression allows diatom success in the polar Southern Ocean.</title>
        <authorList>
            <consortium name="DOE Joint Genome Institute"/>
            <person name="Mock T."/>
            <person name="Otillar R.P."/>
            <person name="Strauss J."/>
            <person name="Dupont C."/>
            <person name="Frickenhaus S."/>
            <person name="Maumus F."/>
            <person name="Mcmullan M."/>
            <person name="Sanges R."/>
            <person name="Schmutz J."/>
            <person name="Toseland A."/>
            <person name="Valas R."/>
            <person name="Veluchamy A."/>
            <person name="Ward B.J."/>
            <person name="Allen A."/>
            <person name="Barry K."/>
            <person name="Falciatore A."/>
            <person name="Ferrante M."/>
            <person name="Fortunato A.E."/>
            <person name="Gloeckner G."/>
            <person name="Gruber A."/>
            <person name="Hipkin R."/>
            <person name="Janech M."/>
            <person name="Kroth P."/>
            <person name="Leese F."/>
            <person name="Lindquist E."/>
            <person name="Lyon B.R."/>
            <person name="Martin J."/>
            <person name="Mayer C."/>
            <person name="Parker M."/>
            <person name="Quesneville H."/>
            <person name="Raymond J."/>
            <person name="Uhlig C."/>
            <person name="Valentin K.U."/>
            <person name="Worden A.Z."/>
            <person name="Armbrust E.V."/>
            <person name="Bowler C."/>
            <person name="Green B."/>
            <person name="Moulton V."/>
            <person name="Van Oosterhout C."/>
            <person name="Grigoriev I."/>
        </authorList>
    </citation>
    <scope>NUCLEOTIDE SEQUENCE [LARGE SCALE GENOMIC DNA]</scope>
    <source>
        <strain evidence="1 2">CCMP1102</strain>
    </source>
</reference>
<name>A0A1E7EW66_9STRA</name>
<dbReference type="OrthoDB" id="523796at2759"/>
<accession>A0A1E7EW66</accession>
<proteinExistence type="predicted"/>
<gene>
    <name evidence="1" type="ORF">FRACYDRAFT_277240</name>
</gene>
<dbReference type="EMBL" id="KV784373">
    <property type="protein sequence ID" value="OEU10270.1"/>
    <property type="molecule type" value="Genomic_DNA"/>
</dbReference>
<organism evidence="1 2">
    <name type="scientific">Fragilariopsis cylindrus CCMP1102</name>
    <dbReference type="NCBI Taxonomy" id="635003"/>
    <lineage>
        <taxon>Eukaryota</taxon>
        <taxon>Sar</taxon>
        <taxon>Stramenopiles</taxon>
        <taxon>Ochrophyta</taxon>
        <taxon>Bacillariophyta</taxon>
        <taxon>Bacillariophyceae</taxon>
        <taxon>Bacillariophycidae</taxon>
        <taxon>Bacillariales</taxon>
        <taxon>Bacillariaceae</taxon>
        <taxon>Fragilariopsis</taxon>
    </lineage>
</organism>
<dbReference type="InParanoid" id="A0A1E7EW66"/>
<evidence type="ECO:0000313" key="1">
    <source>
        <dbReference type="EMBL" id="OEU10270.1"/>
    </source>
</evidence>